<evidence type="ECO:0000256" key="2">
    <source>
        <dbReference type="SAM" id="SignalP"/>
    </source>
</evidence>
<keyword evidence="4" id="KW-1185">Reference proteome</keyword>
<dbReference type="EMBL" id="AMYB01000008">
    <property type="protein sequence ID" value="OAC99182.1"/>
    <property type="molecule type" value="Genomic_DNA"/>
</dbReference>
<feature type="chain" id="PRO_5007897638" evidence="2">
    <location>
        <begin position="21"/>
        <end position="151"/>
    </location>
</feature>
<protein>
    <submittedName>
        <fullName evidence="3">Uncharacterized protein</fullName>
    </submittedName>
</protein>
<name>A0A168HU00_MUCCL</name>
<proteinExistence type="predicted"/>
<comment type="caution">
    <text evidence="3">The sequence shown here is derived from an EMBL/GenBank/DDBJ whole genome shotgun (WGS) entry which is preliminary data.</text>
</comment>
<organism evidence="3 4">
    <name type="scientific">Mucor lusitanicus CBS 277.49</name>
    <dbReference type="NCBI Taxonomy" id="747725"/>
    <lineage>
        <taxon>Eukaryota</taxon>
        <taxon>Fungi</taxon>
        <taxon>Fungi incertae sedis</taxon>
        <taxon>Mucoromycota</taxon>
        <taxon>Mucoromycotina</taxon>
        <taxon>Mucoromycetes</taxon>
        <taxon>Mucorales</taxon>
        <taxon>Mucorineae</taxon>
        <taxon>Mucoraceae</taxon>
        <taxon>Mucor</taxon>
    </lineage>
</organism>
<reference evidence="3 4" key="1">
    <citation type="submission" date="2015-06" db="EMBL/GenBank/DDBJ databases">
        <title>Expansion of signal transduction pathways in fungi by whole-genome duplication.</title>
        <authorList>
            <consortium name="DOE Joint Genome Institute"/>
            <person name="Corrochano L.M."/>
            <person name="Kuo A."/>
            <person name="Marcet-Houben M."/>
            <person name="Polaino S."/>
            <person name="Salamov A."/>
            <person name="Villalobos J.M."/>
            <person name="Alvarez M.I."/>
            <person name="Avalos J."/>
            <person name="Benito E.P."/>
            <person name="Benoit I."/>
            <person name="Burger G."/>
            <person name="Camino L.P."/>
            <person name="Canovas D."/>
            <person name="Cerda-Olmedo E."/>
            <person name="Cheng J.-F."/>
            <person name="Dominguez A."/>
            <person name="Elias M."/>
            <person name="Eslava A.P."/>
            <person name="Glaser F."/>
            <person name="Grimwood J."/>
            <person name="Gutierrez G."/>
            <person name="Heitman J."/>
            <person name="Henrissat B."/>
            <person name="Iturriaga E.A."/>
            <person name="Lang B.F."/>
            <person name="Lavin J.L."/>
            <person name="Lee S."/>
            <person name="Li W."/>
            <person name="Lindquist E."/>
            <person name="Lopez-Garcia S."/>
            <person name="Luque E.M."/>
            <person name="Marcos A.T."/>
            <person name="Martin J."/>
            <person name="Mccluskey K."/>
            <person name="Medina H.R."/>
            <person name="Miralles-Duran A."/>
            <person name="Miyazaki A."/>
            <person name="Munoz-Torres E."/>
            <person name="Oguiza J.A."/>
            <person name="Ohm R."/>
            <person name="Olmedo M."/>
            <person name="Orejas M."/>
            <person name="Ortiz-Castellanos L."/>
            <person name="Pisabarro A.G."/>
            <person name="Rodriguez-Romero J."/>
            <person name="Ruiz-Herrera J."/>
            <person name="Ruiz-Vazquez R."/>
            <person name="Sanz C."/>
            <person name="Schackwitz W."/>
            <person name="Schmutz J."/>
            <person name="Shahriari M."/>
            <person name="Shelest E."/>
            <person name="Silva-Franco F."/>
            <person name="Soanes D."/>
            <person name="Syed K."/>
            <person name="Tagua V.G."/>
            <person name="Talbot N.J."/>
            <person name="Thon M."/>
            <person name="De Vries R.P."/>
            <person name="Wiebenga A."/>
            <person name="Yadav J.S."/>
            <person name="Braun E.L."/>
            <person name="Baker S."/>
            <person name="Garre V."/>
            <person name="Horwitz B."/>
            <person name="Torres-Martinez S."/>
            <person name="Idnurm A."/>
            <person name="Herrera-Estrella A."/>
            <person name="Gabaldon T."/>
            <person name="Grigoriev I.V."/>
        </authorList>
    </citation>
    <scope>NUCLEOTIDE SEQUENCE [LARGE SCALE GENOMIC DNA]</scope>
    <source>
        <strain evidence="3 4">CBS 277.49</strain>
    </source>
</reference>
<feature type="region of interest" description="Disordered" evidence="1">
    <location>
        <begin position="68"/>
        <end position="105"/>
    </location>
</feature>
<dbReference type="OrthoDB" id="2285902at2759"/>
<evidence type="ECO:0000313" key="3">
    <source>
        <dbReference type="EMBL" id="OAC99182.1"/>
    </source>
</evidence>
<feature type="signal peptide" evidence="2">
    <location>
        <begin position="1"/>
        <end position="20"/>
    </location>
</feature>
<dbReference type="AlphaFoldDB" id="A0A168HU00"/>
<feature type="compositionally biased region" description="Gly residues" evidence="1">
    <location>
        <begin position="81"/>
        <end position="98"/>
    </location>
</feature>
<keyword evidence="2" id="KW-0732">Signal</keyword>
<sequence>MVRATIFVSALFALAATVSAIPRPDGTLVDVDSGDHLGTGDLNFGNALQNVVNANDLQVQDVGYDINAISDDDDDTRSGNSGSGSGSRGSGSGMGSGCGHHHHDGLLHGLLKREEAPAGTVRIARQNKGKKMMNNKSKKAAAAAAAAVKMA</sequence>
<gene>
    <name evidence="3" type="ORF">MUCCIDRAFT_157150</name>
</gene>
<evidence type="ECO:0000313" key="4">
    <source>
        <dbReference type="Proteomes" id="UP000077051"/>
    </source>
</evidence>
<dbReference type="VEuPathDB" id="FungiDB:MUCCIDRAFT_157150"/>
<dbReference type="Proteomes" id="UP000077051">
    <property type="component" value="Unassembled WGS sequence"/>
</dbReference>
<accession>A0A168HU00</accession>
<evidence type="ECO:0000256" key="1">
    <source>
        <dbReference type="SAM" id="MobiDB-lite"/>
    </source>
</evidence>